<dbReference type="SUPFAM" id="SSF52540">
    <property type="entry name" value="P-loop containing nucleoside triphosphate hydrolases"/>
    <property type="match status" value="1"/>
</dbReference>
<organism evidence="8 9">
    <name type="scientific">Anaerosalibacter bizertensis</name>
    <dbReference type="NCBI Taxonomy" id="932217"/>
    <lineage>
        <taxon>Bacteria</taxon>
        <taxon>Bacillati</taxon>
        <taxon>Bacillota</taxon>
        <taxon>Tissierellia</taxon>
        <taxon>Tissierellales</taxon>
        <taxon>Sporanaerobacteraceae</taxon>
        <taxon>Anaerosalibacter</taxon>
    </lineage>
</organism>
<dbReference type="GO" id="GO:0003677">
    <property type="term" value="F:DNA binding"/>
    <property type="evidence" value="ECO:0007669"/>
    <property type="project" value="UniProtKB-KW"/>
</dbReference>
<reference evidence="8 9" key="1">
    <citation type="submission" date="2019-08" db="EMBL/GenBank/DDBJ databases">
        <title>In-depth cultivation of the pig gut microbiome towards novel bacterial diversity and tailored functional studies.</title>
        <authorList>
            <person name="Wylensek D."/>
            <person name="Hitch T.C.A."/>
            <person name="Clavel T."/>
        </authorList>
    </citation>
    <scope>NUCLEOTIDE SEQUENCE [LARGE SCALE GENOMIC DNA]</scope>
    <source>
        <strain evidence="8 9">Med78-601-WT-4W-RMD-3</strain>
    </source>
</reference>
<keyword evidence="1" id="KW-0547">Nucleotide-binding</keyword>
<dbReference type="PANTHER" id="PTHR32071:SF57">
    <property type="entry name" value="C4-DICARBOXYLATE TRANSPORT TRANSCRIPTIONAL REGULATORY PROTEIN DCTD"/>
    <property type="match status" value="1"/>
</dbReference>
<dbReference type="InterPro" id="IPR013767">
    <property type="entry name" value="PAS_fold"/>
</dbReference>
<dbReference type="FunFam" id="3.40.50.300:FF:000006">
    <property type="entry name" value="DNA-binding transcriptional regulator NtrC"/>
    <property type="match status" value="1"/>
</dbReference>
<dbReference type="PROSITE" id="PS50112">
    <property type="entry name" value="PAS"/>
    <property type="match status" value="1"/>
</dbReference>
<dbReference type="Pfam" id="PF25601">
    <property type="entry name" value="AAA_lid_14"/>
    <property type="match status" value="1"/>
</dbReference>
<keyword evidence="4" id="KW-0238">DNA-binding</keyword>
<dbReference type="Pfam" id="PF00158">
    <property type="entry name" value="Sigma54_activat"/>
    <property type="match status" value="1"/>
</dbReference>
<dbReference type="InterPro" id="IPR003593">
    <property type="entry name" value="AAA+_ATPase"/>
</dbReference>
<dbReference type="Proteomes" id="UP000462760">
    <property type="component" value="Unassembled WGS sequence"/>
</dbReference>
<dbReference type="GO" id="GO:0006355">
    <property type="term" value="P:regulation of DNA-templated transcription"/>
    <property type="evidence" value="ECO:0007669"/>
    <property type="project" value="InterPro"/>
</dbReference>
<dbReference type="InterPro" id="IPR002078">
    <property type="entry name" value="Sigma_54_int"/>
</dbReference>
<keyword evidence="5" id="KW-0804">Transcription</keyword>
<dbReference type="CDD" id="cd00009">
    <property type="entry name" value="AAA"/>
    <property type="match status" value="1"/>
</dbReference>
<dbReference type="InterPro" id="IPR027417">
    <property type="entry name" value="P-loop_NTPase"/>
</dbReference>
<protein>
    <submittedName>
        <fullName evidence="8">AAA domain-containing protein</fullName>
    </submittedName>
</protein>
<dbReference type="InterPro" id="IPR058031">
    <property type="entry name" value="AAA_lid_NorR"/>
</dbReference>
<accession>A0A844FGH0</accession>
<dbReference type="InterPro" id="IPR025662">
    <property type="entry name" value="Sigma_54_int_dom_ATP-bd_1"/>
</dbReference>
<dbReference type="PROSITE" id="PS00688">
    <property type="entry name" value="SIGMA54_INTERACT_3"/>
    <property type="match status" value="1"/>
</dbReference>
<dbReference type="PROSITE" id="PS00676">
    <property type="entry name" value="SIGMA54_INTERACT_2"/>
    <property type="match status" value="1"/>
</dbReference>
<dbReference type="SUPFAM" id="SSF46689">
    <property type="entry name" value="Homeodomain-like"/>
    <property type="match status" value="1"/>
</dbReference>
<evidence type="ECO:0000256" key="2">
    <source>
        <dbReference type="ARBA" id="ARBA00022840"/>
    </source>
</evidence>
<dbReference type="SMART" id="SM00091">
    <property type="entry name" value="PAS"/>
    <property type="match status" value="1"/>
</dbReference>
<evidence type="ECO:0000313" key="8">
    <source>
        <dbReference type="EMBL" id="MSS43060.1"/>
    </source>
</evidence>
<dbReference type="OrthoDB" id="5411866at2"/>
<gene>
    <name evidence="8" type="ORF">FYJ27_04840</name>
</gene>
<evidence type="ECO:0000259" key="7">
    <source>
        <dbReference type="PROSITE" id="PS50112"/>
    </source>
</evidence>
<keyword evidence="3" id="KW-0805">Transcription regulation</keyword>
<dbReference type="InterPro" id="IPR035965">
    <property type="entry name" value="PAS-like_dom_sf"/>
</dbReference>
<dbReference type="SUPFAM" id="SSF55785">
    <property type="entry name" value="PYP-like sensor domain (PAS domain)"/>
    <property type="match status" value="1"/>
</dbReference>
<dbReference type="Gene3D" id="1.10.10.60">
    <property type="entry name" value="Homeodomain-like"/>
    <property type="match status" value="1"/>
</dbReference>
<dbReference type="RefSeq" id="WP_154483738.1">
    <property type="nucleotide sequence ID" value="NZ_VULR01000005.1"/>
</dbReference>
<dbReference type="EMBL" id="VULR01000005">
    <property type="protein sequence ID" value="MSS43060.1"/>
    <property type="molecule type" value="Genomic_DNA"/>
</dbReference>
<dbReference type="PROSITE" id="PS50045">
    <property type="entry name" value="SIGMA54_INTERACT_4"/>
    <property type="match status" value="1"/>
</dbReference>
<feature type="domain" description="Sigma-54 factor interaction" evidence="6">
    <location>
        <begin position="274"/>
        <end position="504"/>
    </location>
</feature>
<dbReference type="InterPro" id="IPR000014">
    <property type="entry name" value="PAS"/>
</dbReference>
<evidence type="ECO:0000256" key="3">
    <source>
        <dbReference type="ARBA" id="ARBA00023015"/>
    </source>
</evidence>
<sequence length="588" mass="66668">MSLYKIQSSVQEVAEAISAVLNVDVTIIDENLCRVAATGKYRTFIGEKIPINCSYELIFKKKSPEFIQAPKDNKVCKTCARKETCIELATLGYPIIKNKECIGVIGLNAFNEEQKNNLMEKYNSLLVFLKKLSDLLIGNLNYYETIKELIIQGEETGKIIDGLENGIIGIDNNGKIKFVNSKIEDLFKIKKDNIIDKQIDDILPELNVDLDNHSFQEKKIKISNKKLSFIIKNIPVVVENKKVSNIIEVHKTTDMVRNAYKIVGVQNNIGFEDIIGNSEEIVKVKEIASRVAQSDSTVLLRGESGTGKELFARAIHYASPRKHAPIIPINCASIPDNLLESELFGYEGGAFTGAKREGQMGKFELANGGTLFLDEIGDLPIHLQPKLLRVLQEQSFMRIGGKELISINFRLIAATNKNLEEMVKEGKFREDLYYRLNIIPIYIPPLRNRKKDILILSEAMLKKYCIKLEKDIEGFSSEVKEAFIKYNWPGNIRELENIIEYLVNISNKDTITIDDLPDSIKGSSNKGLEHIDSNKLTLKQQMENYEKHIITSMLKEYGTSTKAKKQISNILDINLATFYRKLTKYDLQ</sequence>
<comment type="caution">
    <text evidence="8">The sequence shown here is derived from an EMBL/GenBank/DDBJ whole genome shotgun (WGS) entry which is preliminary data.</text>
</comment>
<dbReference type="AlphaFoldDB" id="A0A844FGH0"/>
<dbReference type="PROSITE" id="PS00675">
    <property type="entry name" value="SIGMA54_INTERACT_1"/>
    <property type="match status" value="1"/>
</dbReference>
<dbReference type="InterPro" id="IPR025943">
    <property type="entry name" value="Sigma_54_int_dom_ATP-bd_2"/>
</dbReference>
<dbReference type="SMART" id="SM00382">
    <property type="entry name" value="AAA"/>
    <property type="match status" value="1"/>
</dbReference>
<evidence type="ECO:0000256" key="5">
    <source>
        <dbReference type="ARBA" id="ARBA00023163"/>
    </source>
</evidence>
<dbReference type="Pfam" id="PF00989">
    <property type="entry name" value="PAS"/>
    <property type="match status" value="1"/>
</dbReference>
<dbReference type="Gene3D" id="3.30.450.40">
    <property type="match status" value="1"/>
</dbReference>
<dbReference type="Gene3D" id="3.30.450.20">
    <property type="entry name" value="PAS domain"/>
    <property type="match status" value="1"/>
</dbReference>
<dbReference type="CDD" id="cd00130">
    <property type="entry name" value="PAS"/>
    <property type="match status" value="1"/>
</dbReference>
<evidence type="ECO:0000256" key="4">
    <source>
        <dbReference type="ARBA" id="ARBA00023125"/>
    </source>
</evidence>
<dbReference type="GO" id="GO:0005524">
    <property type="term" value="F:ATP binding"/>
    <property type="evidence" value="ECO:0007669"/>
    <property type="project" value="UniProtKB-KW"/>
</dbReference>
<name>A0A844FGH0_9FIRM</name>
<dbReference type="InterPro" id="IPR029016">
    <property type="entry name" value="GAF-like_dom_sf"/>
</dbReference>
<dbReference type="Gene3D" id="3.40.50.300">
    <property type="entry name" value="P-loop containing nucleotide triphosphate hydrolases"/>
    <property type="match status" value="1"/>
</dbReference>
<keyword evidence="2" id="KW-0067">ATP-binding</keyword>
<feature type="domain" description="PAS" evidence="7">
    <location>
        <begin position="152"/>
        <end position="205"/>
    </location>
</feature>
<evidence type="ECO:0000313" key="9">
    <source>
        <dbReference type="Proteomes" id="UP000462760"/>
    </source>
</evidence>
<proteinExistence type="predicted"/>
<evidence type="ECO:0000256" key="1">
    <source>
        <dbReference type="ARBA" id="ARBA00022741"/>
    </source>
</evidence>
<dbReference type="InterPro" id="IPR025944">
    <property type="entry name" value="Sigma_54_int_dom_CS"/>
</dbReference>
<dbReference type="PANTHER" id="PTHR32071">
    <property type="entry name" value="TRANSCRIPTIONAL REGULATORY PROTEIN"/>
    <property type="match status" value="1"/>
</dbReference>
<dbReference type="InterPro" id="IPR009057">
    <property type="entry name" value="Homeodomain-like_sf"/>
</dbReference>
<dbReference type="Gene3D" id="1.10.8.60">
    <property type="match status" value="1"/>
</dbReference>
<evidence type="ECO:0000259" key="6">
    <source>
        <dbReference type="PROSITE" id="PS50045"/>
    </source>
</evidence>